<dbReference type="PANTHER" id="PTHR47331:SF1">
    <property type="entry name" value="GAG-LIKE PROTEIN"/>
    <property type="match status" value="1"/>
</dbReference>
<accession>A0A6J8A8X4</accession>
<reference evidence="2 3" key="1">
    <citation type="submission" date="2020-06" db="EMBL/GenBank/DDBJ databases">
        <authorList>
            <person name="Li R."/>
            <person name="Bekaert M."/>
        </authorList>
    </citation>
    <scope>NUCLEOTIDE SEQUENCE [LARGE SCALE GENOMIC DNA]</scope>
    <source>
        <strain evidence="3">wild</strain>
    </source>
</reference>
<proteinExistence type="predicted"/>
<organism evidence="2 3">
    <name type="scientific">Mytilus coruscus</name>
    <name type="common">Sea mussel</name>
    <dbReference type="NCBI Taxonomy" id="42192"/>
    <lineage>
        <taxon>Eukaryota</taxon>
        <taxon>Metazoa</taxon>
        <taxon>Spiralia</taxon>
        <taxon>Lophotrochozoa</taxon>
        <taxon>Mollusca</taxon>
        <taxon>Bivalvia</taxon>
        <taxon>Autobranchia</taxon>
        <taxon>Pteriomorphia</taxon>
        <taxon>Mytilida</taxon>
        <taxon>Mytiloidea</taxon>
        <taxon>Mytilidae</taxon>
        <taxon>Mytilinae</taxon>
        <taxon>Mytilus</taxon>
    </lineage>
</organism>
<evidence type="ECO:0000313" key="3">
    <source>
        <dbReference type="Proteomes" id="UP000507470"/>
    </source>
</evidence>
<dbReference type="OrthoDB" id="6152366at2759"/>
<dbReference type="PANTHER" id="PTHR47331">
    <property type="entry name" value="PHD-TYPE DOMAIN-CONTAINING PROTEIN"/>
    <property type="match status" value="1"/>
</dbReference>
<keyword evidence="3" id="KW-1185">Reference proteome</keyword>
<feature type="region of interest" description="Disordered" evidence="1">
    <location>
        <begin position="61"/>
        <end position="86"/>
    </location>
</feature>
<feature type="compositionally biased region" description="Basic and acidic residues" evidence="1">
    <location>
        <begin position="61"/>
        <end position="79"/>
    </location>
</feature>
<dbReference type="EMBL" id="CACVKT020000929">
    <property type="protein sequence ID" value="CAC5363979.1"/>
    <property type="molecule type" value="Genomic_DNA"/>
</dbReference>
<name>A0A6J8A8X4_MYTCO</name>
<sequence length="183" mass="20422">MNHSLDDCKTFVKKDLKERFNFLKIKGLCFACLMSGHHKAVCQHKATCANCHRTHPTILHIDPRQSDQPKKEEPNKSDFQDPTNTLSINATHTRAGESNSQALLIVPVRLKSIDCGKYVETYAFLDSGSTASFCTEDVVRTVNVEGKSTNINLLTTYTMGQEKLVDSSVVSGLEVYDINKNNQ</sequence>
<gene>
    <name evidence="2" type="ORF">MCOR_5188</name>
</gene>
<evidence type="ECO:0000313" key="2">
    <source>
        <dbReference type="EMBL" id="CAC5363979.1"/>
    </source>
</evidence>
<evidence type="ECO:0000256" key="1">
    <source>
        <dbReference type="SAM" id="MobiDB-lite"/>
    </source>
</evidence>
<protein>
    <recommendedName>
        <fullName evidence="4">Peptidase aspartic putative domain-containing protein</fullName>
    </recommendedName>
</protein>
<dbReference type="AlphaFoldDB" id="A0A6J8A8X4"/>
<evidence type="ECO:0008006" key="4">
    <source>
        <dbReference type="Google" id="ProtNLM"/>
    </source>
</evidence>
<dbReference type="Proteomes" id="UP000507470">
    <property type="component" value="Unassembled WGS sequence"/>
</dbReference>